<gene>
    <name evidence="2" type="ORF">NDU88_002844</name>
</gene>
<name>A0AAV7V0V2_PLEWA</name>
<reference evidence="2" key="1">
    <citation type="journal article" date="2022" name="bioRxiv">
        <title>Sequencing and chromosome-scale assembly of the giantPleurodeles waltlgenome.</title>
        <authorList>
            <person name="Brown T."/>
            <person name="Elewa A."/>
            <person name="Iarovenko S."/>
            <person name="Subramanian E."/>
            <person name="Araus A.J."/>
            <person name="Petzold A."/>
            <person name="Susuki M."/>
            <person name="Suzuki K.-i.T."/>
            <person name="Hayashi T."/>
            <person name="Toyoda A."/>
            <person name="Oliveira C."/>
            <person name="Osipova E."/>
            <person name="Leigh N.D."/>
            <person name="Simon A."/>
            <person name="Yun M.H."/>
        </authorList>
    </citation>
    <scope>NUCLEOTIDE SEQUENCE</scope>
    <source>
        <strain evidence="2">20211129_DDA</strain>
        <tissue evidence="2">Liver</tissue>
    </source>
</reference>
<feature type="compositionally biased region" description="Basic and acidic residues" evidence="1">
    <location>
        <begin position="10"/>
        <end position="27"/>
    </location>
</feature>
<keyword evidence="3" id="KW-1185">Reference proteome</keyword>
<feature type="region of interest" description="Disordered" evidence="1">
    <location>
        <begin position="1"/>
        <end position="68"/>
    </location>
</feature>
<evidence type="ECO:0000256" key="1">
    <source>
        <dbReference type="SAM" id="MobiDB-lite"/>
    </source>
</evidence>
<evidence type="ECO:0000313" key="3">
    <source>
        <dbReference type="Proteomes" id="UP001066276"/>
    </source>
</evidence>
<protein>
    <submittedName>
        <fullName evidence="2">Uncharacterized protein</fullName>
    </submittedName>
</protein>
<evidence type="ECO:0000313" key="2">
    <source>
        <dbReference type="EMBL" id="KAJ1193547.1"/>
    </source>
</evidence>
<dbReference type="EMBL" id="JANPWB010000004">
    <property type="protein sequence ID" value="KAJ1193547.1"/>
    <property type="molecule type" value="Genomic_DNA"/>
</dbReference>
<dbReference type="AlphaFoldDB" id="A0AAV7V0V2"/>
<dbReference type="Proteomes" id="UP001066276">
    <property type="component" value="Chromosome 2_2"/>
</dbReference>
<organism evidence="2 3">
    <name type="scientific">Pleurodeles waltl</name>
    <name type="common">Iberian ribbed newt</name>
    <dbReference type="NCBI Taxonomy" id="8319"/>
    <lineage>
        <taxon>Eukaryota</taxon>
        <taxon>Metazoa</taxon>
        <taxon>Chordata</taxon>
        <taxon>Craniata</taxon>
        <taxon>Vertebrata</taxon>
        <taxon>Euteleostomi</taxon>
        <taxon>Amphibia</taxon>
        <taxon>Batrachia</taxon>
        <taxon>Caudata</taxon>
        <taxon>Salamandroidea</taxon>
        <taxon>Salamandridae</taxon>
        <taxon>Pleurodelinae</taxon>
        <taxon>Pleurodeles</taxon>
    </lineage>
</organism>
<proteinExistence type="predicted"/>
<feature type="compositionally biased region" description="Low complexity" evidence="1">
    <location>
        <begin position="51"/>
        <end position="68"/>
    </location>
</feature>
<sequence>MVKGFLGARRQREGTPRKTVGETERRAAMSWGRSKTGDLLRVPPGHHRSPLRLPNRLPRRPLALPSSA</sequence>
<comment type="caution">
    <text evidence="2">The sequence shown here is derived from an EMBL/GenBank/DDBJ whole genome shotgun (WGS) entry which is preliminary data.</text>
</comment>
<accession>A0AAV7V0V2</accession>